<evidence type="ECO:0000313" key="4">
    <source>
        <dbReference type="Proteomes" id="UP000194236"/>
    </source>
</evidence>
<evidence type="ECO:0000256" key="1">
    <source>
        <dbReference type="SAM" id="MobiDB-lite"/>
    </source>
</evidence>
<proteinExistence type="predicted"/>
<sequence length="146" mass="16210">MGSPFIKPFSNQTAVLGRPYTINCTYGGYPLEEVYFVKGKIGGNNNNDNGKSSSTGSVSSNSNSGSKRMPFDERHLVPMLGSITITIVEKSDQDYYRCVVVTSSGQKAEQEFYLHVAGKFYTCVHIAKTEIVKKFIFDFHCQLNPC</sequence>
<dbReference type="InterPro" id="IPR036179">
    <property type="entry name" value="Ig-like_dom_sf"/>
</dbReference>
<dbReference type="InterPro" id="IPR003599">
    <property type="entry name" value="Ig_sub"/>
</dbReference>
<organism evidence="3 4">
    <name type="scientific">Euroglyphus maynei</name>
    <name type="common">Mayne's house dust mite</name>
    <dbReference type="NCBI Taxonomy" id="6958"/>
    <lineage>
        <taxon>Eukaryota</taxon>
        <taxon>Metazoa</taxon>
        <taxon>Ecdysozoa</taxon>
        <taxon>Arthropoda</taxon>
        <taxon>Chelicerata</taxon>
        <taxon>Arachnida</taxon>
        <taxon>Acari</taxon>
        <taxon>Acariformes</taxon>
        <taxon>Sarcoptiformes</taxon>
        <taxon>Astigmata</taxon>
        <taxon>Psoroptidia</taxon>
        <taxon>Analgoidea</taxon>
        <taxon>Pyroglyphidae</taxon>
        <taxon>Pyroglyphinae</taxon>
        <taxon>Euroglyphus</taxon>
    </lineage>
</organism>
<gene>
    <name evidence="3" type="ORF">BLA29_006600</name>
</gene>
<dbReference type="AlphaFoldDB" id="A0A1Y3BR02"/>
<reference evidence="3 4" key="1">
    <citation type="submission" date="2017-03" db="EMBL/GenBank/DDBJ databases">
        <title>Genome Survey of Euroglyphus maynei.</title>
        <authorList>
            <person name="Arlian L.G."/>
            <person name="Morgan M.S."/>
            <person name="Rider S.D."/>
        </authorList>
    </citation>
    <scope>NUCLEOTIDE SEQUENCE [LARGE SCALE GENOMIC DNA]</scope>
    <source>
        <strain evidence="3">Arlian Lab</strain>
        <tissue evidence="3">Whole body</tissue>
    </source>
</reference>
<dbReference type="EMBL" id="MUJZ01008315">
    <property type="protein sequence ID" value="OTF82474.1"/>
    <property type="molecule type" value="Genomic_DNA"/>
</dbReference>
<name>A0A1Y3BR02_EURMA</name>
<dbReference type="InterPro" id="IPR013783">
    <property type="entry name" value="Ig-like_fold"/>
</dbReference>
<evidence type="ECO:0000313" key="3">
    <source>
        <dbReference type="EMBL" id="OTF82474.1"/>
    </source>
</evidence>
<feature type="domain" description="Immunoglobulin" evidence="2">
    <location>
        <begin position="9"/>
        <end position="117"/>
    </location>
</feature>
<protein>
    <submittedName>
        <fullName evidence="3">Cell adhesion molecule-like protein</fullName>
    </submittedName>
</protein>
<comment type="caution">
    <text evidence="3">The sequence shown here is derived from an EMBL/GenBank/DDBJ whole genome shotgun (WGS) entry which is preliminary data.</text>
</comment>
<dbReference type="Proteomes" id="UP000194236">
    <property type="component" value="Unassembled WGS sequence"/>
</dbReference>
<evidence type="ECO:0000259" key="2">
    <source>
        <dbReference type="SMART" id="SM00409"/>
    </source>
</evidence>
<dbReference type="Gene3D" id="2.60.40.10">
    <property type="entry name" value="Immunoglobulins"/>
    <property type="match status" value="1"/>
</dbReference>
<dbReference type="SUPFAM" id="SSF48726">
    <property type="entry name" value="Immunoglobulin"/>
    <property type="match status" value="1"/>
</dbReference>
<feature type="compositionally biased region" description="Low complexity" evidence="1">
    <location>
        <begin position="45"/>
        <end position="66"/>
    </location>
</feature>
<feature type="region of interest" description="Disordered" evidence="1">
    <location>
        <begin position="45"/>
        <end position="72"/>
    </location>
</feature>
<accession>A0A1Y3BR02</accession>
<dbReference type="SMART" id="SM00409">
    <property type="entry name" value="IG"/>
    <property type="match status" value="1"/>
</dbReference>
<keyword evidence="4" id="KW-1185">Reference proteome</keyword>